<dbReference type="Proteomes" id="UP000039865">
    <property type="component" value="Unassembled WGS sequence"/>
</dbReference>
<keyword evidence="5" id="KW-0406">Ion transport</keyword>
<dbReference type="InterPro" id="IPR005821">
    <property type="entry name" value="Ion_trans_dom"/>
</dbReference>
<evidence type="ECO:0000256" key="5">
    <source>
        <dbReference type="ARBA" id="ARBA00023065"/>
    </source>
</evidence>
<dbReference type="EMBL" id="CCKQ01018226">
    <property type="protein sequence ID" value="CDW90173.1"/>
    <property type="molecule type" value="Genomic_DNA"/>
</dbReference>
<dbReference type="SUPFAM" id="SSF81324">
    <property type="entry name" value="Voltage-gated potassium channels"/>
    <property type="match status" value="1"/>
</dbReference>
<feature type="region of interest" description="Disordered" evidence="7">
    <location>
        <begin position="1044"/>
        <end position="1066"/>
    </location>
</feature>
<feature type="compositionally biased region" description="Basic residues" evidence="7">
    <location>
        <begin position="1044"/>
        <end position="1063"/>
    </location>
</feature>
<dbReference type="PROSITE" id="PS50042">
    <property type="entry name" value="CNMP_BINDING_3"/>
    <property type="match status" value="1"/>
</dbReference>
<dbReference type="Gene3D" id="1.10.287.70">
    <property type="match status" value="1"/>
</dbReference>
<feature type="region of interest" description="Disordered" evidence="7">
    <location>
        <begin position="81"/>
        <end position="113"/>
    </location>
</feature>
<feature type="compositionally biased region" description="Polar residues" evidence="7">
    <location>
        <begin position="1385"/>
        <end position="1403"/>
    </location>
</feature>
<gene>
    <name evidence="10" type="primary">Contig6272.g6713</name>
    <name evidence="10" type="ORF">STYLEM_19314</name>
</gene>
<keyword evidence="3 8" id="KW-0812">Transmembrane</keyword>
<protein>
    <recommendedName>
        <fullName evidence="9">Cyclic nucleotide-binding domain-containing protein</fullName>
    </recommendedName>
</protein>
<evidence type="ECO:0000313" key="10">
    <source>
        <dbReference type="EMBL" id="CDW90173.1"/>
    </source>
</evidence>
<dbReference type="InParanoid" id="A0A078B9C6"/>
<keyword evidence="11" id="KW-1185">Reference proteome</keyword>
<keyword evidence="6 8" id="KW-0472">Membrane</keyword>
<sequence>MMSPQIRKGQQLLTNDIIEVKEKQSPAKLMRMSTQFEIEKSHSNVVKRAAQSVFLQSEYGISDIDDRNLFQRITSNDYNPQFNTGNRSLVKTPSISIDKSEKSPSPRNKVGMSPTVSSLYDKNALFQNKQNHAKSMMSEYSHRSHAEQPKQQADIIQATHDLLFQGLTPNQKIIGQRDAKRASFLKPSNNNTNQQHTSAQNLLNFQYNNHTDDGSSVNMNKSFITNNKEITNDNMLPSQPSIEKKYRDTYYVNTTNYNGALNSYTDYTLDNQFQSQNDANQIQVSDPTLFGMRDPSFLRQNAGKDRQNMRVMMSKQNVDIAMRVNQHILNLDIEEMNRNTRFFKDYIKDQQKQHKGKSTKGLPTLKEIAEGMFKKQDSLTKGIQKESAAPLRRLTKGGIGSFTKGNRNLDSAIKSKFQQSIKNLFGSGKIAKEKQRRSSLRRNTRGVSLEDITEKSQIDDESSEKNIIKKHSLSKSIILAANQGNADDDDINEQQIRRINQGRARSKCLMYPDASVRGLIDGVSFILLLVISVYIPFILAFNYDTSGPFDYFELFIDIWFLLEITANFFTGQYHKGILIMDRQKIFITYLQGWFFVDLLSSAPILVIQIANQDSSNDFQAVRSTKLIRMLRFARYARLLRLIKFLRLNKYLQPAEELIVTDYMHLGVRFLKISCAVIFITHWAACMMYTVGVTDFENEGRNWLQLQQLNDATVTEQYINSLYWASTTMCTVGYGDYHPITSNERIVSIFVMIMSSGVFAFIIGDIGRMVSSFNLLAEQFREKMIYVDRFLTQKCIPLNLRVQVKRYLEYNWQLKKTFKIEEHDLLSLLNENLRGKITVYFNGRILQNIDVLCKFPIEFLSNLSFLLRKETFSIDDNLIVEKAQGQELFYMQNGRVSAVHMKTKTHLTDLEKDRYFGEISFFTILNRQATIKARDFTEVLIIHREDFLQMLLKESFRASLLLFHKIRDTITDKSRDYKILGIRCYICYTQGHIAIQCKQFHRFKGNLKRYYKKIYQHSFQSSTESYDESKQNPVPNTEETMHSKNFKLQRQKTRAMRRRKRKISHVTPQKRIISDNQLLTSQVFGSIYNDIVFPIESQPQTNGQMQQEEIENIEEEFKKLDDDPNRYKIFNQTPAFGLSLNSLSIGNSESRQQSNALALQGQSQFESESLGEQVQIIHFDTPPKEEQQNQAITPSYRYRQRKSLKKRRRSQKGIRDVIQEELYEEDEESLKSLSISNSEDESSQYNLSKMNKSEDDDDEEDNDGDKAPLLSQSTSKCFPGAPRAINELTKLIGRKKRFKSKNLREEEKIKLRQSVEARRKIHIRPMNEIQKEIKTTVQKTFTTMVETITKEEKYHISPNRADAKQKRKQNQTDSKSNVGNFEENKQSSLKLDQLSNKVPSPLKSSNEEMEQKIQDQKFKKNHSGSVKGYIKEIIDSSRRKNGIVLTNISQVNSNNSDLNVSESEQKWPTYRKNIKQDSAKSYKDQQNAYSFKQDSQTDPIQTSQQYQNEGGEVIQKQVNYFKKEDKRNQLFINNQKLQVFQDEQSSVIEKWDDMEQILEEFKRDQS</sequence>
<evidence type="ECO:0000256" key="8">
    <source>
        <dbReference type="SAM" id="Phobius"/>
    </source>
</evidence>
<dbReference type="InterPro" id="IPR051413">
    <property type="entry name" value="K/Na_HCN_channel"/>
</dbReference>
<dbReference type="PANTHER" id="PTHR45689:SF5">
    <property type="entry name" value="I[[H]] CHANNEL, ISOFORM E"/>
    <property type="match status" value="1"/>
</dbReference>
<evidence type="ECO:0000256" key="6">
    <source>
        <dbReference type="ARBA" id="ARBA00023136"/>
    </source>
</evidence>
<feature type="domain" description="Cyclic nucleotide-binding" evidence="9">
    <location>
        <begin position="850"/>
        <end position="950"/>
    </location>
</feature>
<dbReference type="InterPro" id="IPR000595">
    <property type="entry name" value="cNMP-bd_dom"/>
</dbReference>
<organism evidence="10 11">
    <name type="scientific">Stylonychia lemnae</name>
    <name type="common">Ciliate</name>
    <dbReference type="NCBI Taxonomy" id="5949"/>
    <lineage>
        <taxon>Eukaryota</taxon>
        <taxon>Sar</taxon>
        <taxon>Alveolata</taxon>
        <taxon>Ciliophora</taxon>
        <taxon>Intramacronucleata</taxon>
        <taxon>Spirotrichea</taxon>
        <taxon>Stichotrichia</taxon>
        <taxon>Sporadotrichida</taxon>
        <taxon>Oxytrichidae</taxon>
        <taxon>Stylonychinae</taxon>
        <taxon>Stylonychia</taxon>
    </lineage>
</organism>
<dbReference type="CDD" id="cd00038">
    <property type="entry name" value="CAP_ED"/>
    <property type="match status" value="1"/>
</dbReference>
<dbReference type="SUPFAM" id="SSF51206">
    <property type="entry name" value="cAMP-binding domain-like"/>
    <property type="match status" value="1"/>
</dbReference>
<dbReference type="InterPro" id="IPR018490">
    <property type="entry name" value="cNMP-bd_dom_sf"/>
</dbReference>
<reference evidence="10 11" key="1">
    <citation type="submission" date="2014-06" db="EMBL/GenBank/DDBJ databases">
        <authorList>
            <person name="Swart Estienne"/>
        </authorList>
    </citation>
    <scope>NUCLEOTIDE SEQUENCE [LARGE SCALE GENOMIC DNA]</scope>
    <source>
        <strain evidence="10 11">130c</strain>
    </source>
</reference>
<dbReference type="Gene3D" id="1.10.287.630">
    <property type="entry name" value="Helix hairpin bin"/>
    <property type="match status" value="1"/>
</dbReference>
<keyword evidence="2" id="KW-0813">Transport</keyword>
<dbReference type="OrthoDB" id="307632at2759"/>
<comment type="subcellular location">
    <subcellularLocation>
        <location evidence="1">Membrane</location>
        <topology evidence="1">Multi-pass membrane protein</topology>
    </subcellularLocation>
</comment>
<dbReference type="GO" id="GO:0035725">
    <property type="term" value="P:sodium ion transmembrane transport"/>
    <property type="evidence" value="ECO:0007669"/>
    <property type="project" value="TreeGrafter"/>
</dbReference>
<evidence type="ECO:0000256" key="3">
    <source>
        <dbReference type="ARBA" id="ARBA00022692"/>
    </source>
</evidence>
<dbReference type="Pfam" id="PF00027">
    <property type="entry name" value="cNMP_binding"/>
    <property type="match status" value="1"/>
</dbReference>
<keyword evidence="4 8" id="KW-1133">Transmembrane helix</keyword>
<feature type="region of interest" description="Disordered" evidence="7">
    <location>
        <begin position="1351"/>
        <end position="1421"/>
    </location>
</feature>
<dbReference type="Pfam" id="PF00520">
    <property type="entry name" value="Ion_trans"/>
    <property type="match status" value="1"/>
</dbReference>
<feature type="region of interest" description="Disordered" evidence="7">
    <location>
        <begin position="1487"/>
        <end position="1506"/>
    </location>
</feature>
<name>A0A078B9C6_STYLE</name>
<dbReference type="Gene3D" id="2.60.120.10">
    <property type="entry name" value="Jelly Rolls"/>
    <property type="match status" value="1"/>
</dbReference>
<dbReference type="InterPro" id="IPR014710">
    <property type="entry name" value="RmlC-like_jellyroll"/>
</dbReference>
<feature type="compositionally biased region" description="Basic and acidic residues" evidence="7">
    <location>
        <begin position="1404"/>
        <end position="1417"/>
    </location>
</feature>
<dbReference type="GO" id="GO:0005249">
    <property type="term" value="F:voltage-gated potassium channel activity"/>
    <property type="evidence" value="ECO:0007669"/>
    <property type="project" value="TreeGrafter"/>
</dbReference>
<dbReference type="PANTHER" id="PTHR45689">
    <property type="entry name" value="I[[H]] CHANNEL, ISOFORM E"/>
    <property type="match status" value="1"/>
</dbReference>
<feature type="transmembrane region" description="Helical" evidence="8">
    <location>
        <begin position="590"/>
        <end position="610"/>
    </location>
</feature>
<evidence type="ECO:0000256" key="1">
    <source>
        <dbReference type="ARBA" id="ARBA00004141"/>
    </source>
</evidence>
<feature type="transmembrane region" description="Helical" evidence="8">
    <location>
        <begin position="745"/>
        <end position="763"/>
    </location>
</feature>
<evidence type="ECO:0000259" key="9">
    <source>
        <dbReference type="PROSITE" id="PS50042"/>
    </source>
</evidence>
<dbReference type="GO" id="GO:0003254">
    <property type="term" value="P:regulation of membrane depolarization"/>
    <property type="evidence" value="ECO:0007669"/>
    <property type="project" value="TreeGrafter"/>
</dbReference>
<evidence type="ECO:0000256" key="4">
    <source>
        <dbReference type="ARBA" id="ARBA00022989"/>
    </source>
</evidence>
<evidence type="ECO:0000313" key="11">
    <source>
        <dbReference type="Proteomes" id="UP000039865"/>
    </source>
</evidence>
<accession>A0A078B9C6</accession>
<proteinExistence type="predicted"/>
<feature type="compositionally biased region" description="Acidic residues" evidence="7">
    <location>
        <begin position="1253"/>
        <end position="1262"/>
    </location>
</feature>
<feature type="transmembrane region" description="Helical" evidence="8">
    <location>
        <begin position="519"/>
        <end position="539"/>
    </location>
</feature>
<dbReference type="GO" id="GO:0098855">
    <property type="term" value="C:HCN channel complex"/>
    <property type="evidence" value="ECO:0007669"/>
    <property type="project" value="TreeGrafter"/>
</dbReference>
<feature type="transmembrane region" description="Helical" evidence="8">
    <location>
        <begin position="669"/>
        <end position="690"/>
    </location>
</feature>
<feature type="region of interest" description="Disordered" evidence="7">
    <location>
        <begin position="1179"/>
        <end position="1211"/>
    </location>
</feature>
<feature type="compositionally biased region" description="Polar residues" evidence="7">
    <location>
        <begin position="81"/>
        <end position="97"/>
    </location>
</feature>
<feature type="compositionally biased region" description="Basic residues" evidence="7">
    <location>
        <begin position="1197"/>
        <end position="1211"/>
    </location>
</feature>
<evidence type="ECO:0000256" key="2">
    <source>
        <dbReference type="ARBA" id="ARBA00022448"/>
    </source>
</evidence>
<feature type="region of interest" description="Disordered" evidence="7">
    <location>
        <begin position="1227"/>
        <end position="1280"/>
    </location>
</feature>
<evidence type="ECO:0000256" key="7">
    <source>
        <dbReference type="SAM" id="MobiDB-lite"/>
    </source>
</evidence>